<name>A0A6U1HZT1_9CHLO</name>
<evidence type="ECO:0000313" key="1">
    <source>
        <dbReference type="EMBL" id="CAD9208606.1"/>
    </source>
</evidence>
<dbReference type="EMBL" id="HBGG01020852">
    <property type="protein sequence ID" value="CAD9208607.1"/>
    <property type="molecule type" value="Transcribed_RNA"/>
</dbReference>
<reference evidence="2" key="1">
    <citation type="submission" date="2021-01" db="EMBL/GenBank/DDBJ databases">
        <authorList>
            <person name="Corre E."/>
            <person name="Pelletier E."/>
            <person name="Niang G."/>
            <person name="Scheremetjew M."/>
            <person name="Finn R."/>
            <person name="Kale V."/>
            <person name="Holt S."/>
            <person name="Cochrane G."/>
            <person name="Meng A."/>
            <person name="Brown T."/>
            <person name="Cohen L."/>
        </authorList>
    </citation>
    <scope>NUCLEOTIDE SEQUENCE</scope>
    <source>
        <strain evidence="2">PLY429</strain>
    </source>
</reference>
<protein>
    <submittedName>
        <fullName evidence="2">Uncharacterized protein</fullName>
    </submittedName>
</protein>
<accession>A0A6U1HZT1</accession>
<sequence length="127" mass="14165">METIKHQLHSFSAELPIKVQEATSLEELSNFASAAAQNMRKPVDVALVHSSMVVSPGCKALKMEKNVPIVAFGLQEAAGERGTDYNDWLDATESYKPGETDAFDPLELLRVLSYWQHKSERRRSSNS</sequence>
<proteinExistence type="predicted"/>
<organism evidence="2">
    <name type="scientific">Tetraselmis chuii</name>
    <dbReference type="NCBI Taxonomy" id="63592"/>
    <lineage>
        <taxon>Eukaryota</taxon>
        <taxon>Viridiplantae</taxon>
        <taxon>Chlorophyta</taxon>
        <taxon>core chlorophytes</taxon>
        <taxon>Chlorodendrophyceae</taxon>
        <taxon>Chlorodendrales</taxon>
        <taxon>Chlorodendraceae</taxon>
        <taxon>Tetraselmis</taxon>
    </lineage>
</organism>
<dbReference type="EMBL" id="HBGG01020851">
    <property type="protein sequence ID" value="CAD9208606.1"/>
    <property type="molecule type" value="Transcribed_RNA"/>
</dbReference>
<dbReference type="AlphaFoldDB" id="A0A6U1HZT1"/>
<evidence type="ECO:0000313" key="2">
    <source>
        <dbReference type="EMBL" id="CAD9208607.1"/>
    </source>
</evidence>
<gene>
    <name evidence="1" type="ORF">TCHU04912_LOCUS10843</name>
    <name evidence="2" type="ORF">TCHU04912_LOCUS10844</name>
</gene>